<comment type="caution">
    <text evidence="3">The sequence shown here is derived from an EMBL/GenBank/DDBJ whole genome shotgun (WGS) entry which is preliminary data.</text>
</comment>
<sequence length="203" mass="20680">MSSSSSSSSSSSPNSHTPRRTETTHDIASSIIAHLRSRGQTLAVAESLTAGLVMAALTNVPGASSAFRGGVVSYATPLKASWLGVDRDLIAREGVIHADVAAQMAAGARKLASIEADGGEADWGVGTTGVAGPDMQDGKAVGTVYIGVASKSGSRAFGPFMFPGSRDRVREATVLEALARLRDVLLGEELDVAAAAVDGQANK</sequence>
<dbReference type="InterPro" id="IPR008136">
    <property type="entry name" value="CinA_C"/>
</dbReference>
<evidence type="ECO:0000313" key="4">
    <source>
        <dbReference type="Proteomes" id="UP001583172"/>
    </source>
</evidence>
<keyword evidence="4" id="KW-1185">Reference proteome</keyword>
<dbReference type="Proteomes" id="UP001583172">
    <property type="component" value="Unassembled WGS sequence"/>
</dbReference>
<evidence type="ECO:0000259" key="2">
    <source>
        <dbReference type="Pfam" id="PF02464"/>
    </source>
</evidence>
<dbReference type="SUPFAM" id="SSF142433">
    <property type="entry name" value="CinA-like"/>
    <property type="match status" value="1"/>
</dbReference>
<gene>
    <name evidence="3" type="ORF">VTJ49DRAFT_6906</name>
</gene>
<dbReference type="InterPro" id="IPR036653">
    <property type="entry name" value="CinA-like_C"/>
</dbReference>
<feature type="domain" description="CinA C-terminal" evidence="2">
    <location>
        <begin position="26"/>
        <end position="185"/>
    </location>
</feature>
<evidence type="ECO:0000256" key="1">
    <source>
        <dbReference type="SAM" id="MobiDB-lite"/>
    </source>
</evidence>
<reference evidence="3 4" key="1">
    <citation type="journal article" date="2024" name="Commun. Biol.">
        <title>Comparative genomic analysis of thermophilic fungi reveals convergent evolutionary adaptations and gene losses.</title>
        <authorList>
            <person name="Steindorff A.S."/>
            <person name="Aguilar-Pontes M.V."/>
            <person name="Robinson A.J."/>
            <person name="Andreopoulos B."/>
            <person name="LaButti K."/>
            <person name="Kuo A."/>
            <person name="Mondo S."/>
            <person name="Riley R."/>
            <person name="Otillar R."/>
            <person name="Haridas S."/>
            <person name="Lipzen A."/>
            <person name="Grimwood J."/>
            <person name="Schmutz J."/>
            <person name="Clum A."/>
            <person name="Reid I.D."/>
            <person name="Moisan M.C."/>
            <person name="Butler G."/>
            <person name="Nguyen T.T.M."/>
            <person name="Dewar K."/>
            <person name="Conant G."/>
            <person name="Drula E."/>
            <person name="Henrissat B."/>
            <person name="Hansel C."/>
            <person name="Singer S."/>
            <person name="Hutchinson M.I."/>
            <person name="de Vries R.P."/>
            <person name="Natvig D.O."/>
            <person name="Powell A.J."/>
            <person name="Tsang A."/>
            <person name="Grigoriev I.V."/>
        </authorList>
    </citation>
    <scope>NUCLEOTIDE SEQUENCE [LARGE SCALE GENOMIC DNA]</scope>
    <source>
        <strain evidence="3 4">CBS 620.91</strain>
    </source>
</reference>
<proteinExistence type="predicted"/>
<dbReference type="Pfam" id="PF02464">
    <property type="entry name" value="CinA"/>
    <property type="match status" value="1"/>
</dbReference>
<evidence type="ECO:0000313" key="3">
    <source>
        <dbReference type="EMBL" id="KAL1841596.1"/>
    </source>
</evidence>
<dbReference type="NCBIfam" id="TIGR00199">
    <property type="entry name" value="PncC_domain"/>
    <property type="match status" value="1"/>
</dbReference>
<organism evidence="3 4">
    <name type="scientific">Humicola insolens</name>
    <name type="common">Soft-rot fungus</name>
    <dbReference type="NCBI Taxonomy" id="85995"/>
    <lineage>
        <taxon>Eukaryota</taxon>
        <taxon>Fungi</taxon>
        <taxon>Dikarya</taxon>
        <taxon>Ascomycota</taxon>
        <taxon>Pezizomycotina</taxon>
        <taxon>Sordariomycetes</taxon>
        <taxon>Sordariomycetidae</taxon>
        <taxon>Sordariales</taxon>
        <taxon>Chaetomiaceae</taxon>
        <taxon>Mycothermus</taxon>
    </lineage>
</organism>
<feature type="region of interest" description="Disordered" evidence="1">
    <location>
        <begin position="1"/>
        <end position="23"/>
    </location>
</feature>
<accession>A0ABR3VIM2</accession>
<protein>
    <recommendedName>
        <fullName evidence="2">CinA C-terminal domain-containing protein</fullName>
    </recommendedName>
</protein>
<dbReference type="Gene3D" id="3.90.950.20">
    <property type="entry name" value="CinA-like"/>
    <property type="match status" value="1"/>
</dbReference>
<name>A0ABR3VIM2_HUMIN</name>
<dbReference type="EMBL" id="JAZGSY010000070">
    <property type="protein sequence ID" value="KAL1841596.1"/>
    <property type="molecule type" value="Genomic_DNA"/>
</dbReference>
<feature type="compositionally biased region" description="Low complexity" evidence="1">
    <location>
        <begin position="1"/>
        <end position="12"/>
    </location>
</feature>